<keyword evidence="2" id="KW-1185">Reference proteome</keyword>
<dbReference type="Proteomes" id="UP001499854">
    <property type="component" value="Unassembled WGS sequence"/>
</dbReference>
<dbReference type="RefSeq" id="WP_344657309.1">
    <property type="nucleotide sequence ID" value="NZ_BAAAQM010000012.1"/>
</dbReference>
<name>A0ABN2RDK2_9ACTN</name>
<sequence length="266" mass="29142">MQIRDFIPQVLPQNLPSLAGGVPPAPPGTIFVKAGPSGFAVPPRKFTLHFGRAEADVHVVIGGDDEFVSRLAGIFTCDGEEWWLRNEGRRPILMPGAEPVLRHHEVSVNPGFTPMTIETPNRRTHLLEVHLVGSQRHASGGVAQSRTLTSDVTDLAPVERLMMIALAQRYLRREPYPAPVTWKQAADDLNAAAPNPLHPWTAKAVERRISELRARLSTGPGAIRGIVKEPDMVEPLGNTLNDNLIRALLRNATLVPEDLYALGEDV</sequence>
<evidence type="ECO:0000313" key="2">
    <source>
        <dbReference type="Proteomes" id="UP001499854"/>
    </source>
</evidence>
<comment type="caution">
    <text evidence="1">The sequence shown here is derived from an EMBL/GenBank/DDBJ whole genome shotgun (WGS) entry which is preliminary data.</text>
</comment>
<gene>
    <name evidence="1" type="ORF">GCM10009838_26880</name>
</gene>
<accession>A0ABN2RDK2</accession>
<organism evidence="1 2">
    <name type="scientific">Catenulispora subtropica</name>
    <dbReference type="NCBI Taxonomy" id="450798"/>
    <lineage>
        <taxon>Bacteria</taxon>
        <taxon>Bacillati</taxon>
        <taxon>Actinomycetota</taxon>
        <taxon>Actinomycetes</taxon>
        <taxon>Catenulisporales</taxon>
        <taxon>Catenulisporaceae</taxon>
        <taxon>Catenulispora</taxon>
    </lineage>
</organism>
<dbReference type="EMBL" id="BAAAQM010000012">
    <property type="protein sequence ID" value="GAA1967296.1"/>
    <property type="molecule type" value="Genomic_DNA"/>
</dbReference>
<evidence type="ECO:0000313" key="1">
    <source>
        <dbReference type="EMBL" id="GAA1967296.1"/>
    </source>
</evidence>
<evidence type="ECO:0008006" key="3">
    <source>
        <dbReference type="Google" id="ProtNLM"/>
    </source>
</evidence>
<proteinExistence type="predicted"/>
<protein>
    <recommendedName>
        <fullName evidence="3">FHA domain-containing protein</fullName>
    </recommendedName>
</protein>
<reference evidence="1 2" key="1">
    <citation type="journal article" date="2019" name="Int. J. Syst. Evol. Microbiol.">
        <title>The Global Catalogue of Microorganisms (GCM) 10K type strain sequencing project: providing services to taxonomists for standard genome sequencing and annotation.</title>
        <authorList>
            <consortium name="The Broad Institute Genomics Platform"/>
            <consortium name="The Broad Institute Genome Sequencing Center for Infectious Disease"/>
            <person name="Wu L."/>
            <person name="Ma J."/>
        </authorList>
    </citation>
    <scope>NUCLEOTIDE SEQUENCE [LARGE SCALE GENOMIC DNA]</scope>
    <source>
        <strain evidence="1 2">JCM 16013</strain>
    </source>
</reference>